<dbReference type="EMBL" id="DS268415">
    <property type="protein sequence ID" value="EFP10870.1"/>
    <property type="molecule type" value="Genomic_DNA"/>
</dbReference>
<keyword evidence="4" id="KW-0716">Sensory transduction</keyword>
<dbReference type="OrthoDB" id="5846652at2759"/>
<feature type="transmembrane region" description="Helical" evidence="19">
    <location>
        <begin position="66"/>
        <end position="85"/>
    </location>
</feature>
<evidence type="ECO:0000256" key="15">
    <source>
        <dbReference type="ARBA" id="ARBA00064300"/>
    </source>
</evidence>
<feature type="transmembrane region" description="Helical" evidence="19">
    <location>
        <begin position="34"/>
        <end position="54"/>
    </location>
</feature>
<name>E3LUN6_CAERE</name>
<comment type="function">
    <text evidence="13">An odorant receptor which affects chemotaxis to the volatile odorant diacetyl. Specifies AWA neuronal cell fate via the odr-7 pathway.</text>
</comment>
<dbReference type="InParanoid" id="E3LUN6"/>
<evidence type="ECO:0000256" key="2">
    <source>
        <dbReference type="ARBA" id="ARBA00022475"/>
    </source>
</evidence>
<evidence type="ECO:0000256" key="9">
    <source>
        <dbReference type="ARBA" id="ARBA00023136"/>
    </source>
</evidence>
<evidence type="ECO:0000256" key="17">
    <source>
        <dbReference type="ARBA" id="ARBA00078653"/>
    </source>
</evidence>
<reference evidence="20" key="1">
    <citation type="submission" date="2007-07" db="EMBL/GenBank/DDBJ databases">
        <title>PCAP assembly of the Caenorhabditis remanei genome.</title>
        <authorList>
            <consortium name="The Caenorhabditis remanei Sequencing Consortium"/>
            <person name="Wilson R.K."/>
        </authorList>
    </citation>
    <scope>NUCLEOTIDE SEQUENCE [LARGE SCALE GENOMIC DNA]</scope>
    <source>
        <strain evidence="20">PB4641</strain>
    </source>
</reference>
<dbReference type="Proteomes" id="UP000008281">
    <property type="component" value="Unassembled WGS sequence"/>
</dbReference>
<keyword evidence="6" id="KW-0552">Olfaction</keyword>
<evidence type="ECO:0000256" key="1">
    <source>
        <dbReference type="ARBA" id="ARBA00004272"/>
    </source>
</evidence>
<comment type="subunit">
    <text evidence="15">Interacts with odr-4.</text>
</comment>
<dbReference type="GO" id="GO:0006935">
    <property type="term" value="P:chemotaxis"/>
    <property type="evidence" value="ECO:0007669"/>
    <property type="project" value="UniProtKB-KW"/>
</dbReference>
<keyword evidence="3" id="KW-0145">Chemotaxis</keyword>
<dbReference type="HOGENOM" id="CLU_036335_2_0_1"/>
<evidence type="ECO:0000256" key="13">
    <source>
        <dbReference type="ARBA" id="ARBA00054965"/>
    </source>
</evidence>
<dbReference type="Pfam" id="PF10326">
    <property type="entry name" value="7TM_GPCR_Str"/>
    <property type="match status" value="2"/>
</dbReference>
<protein>
    <recommendedName>
        <fullName evidence="16">Serpentine receptor class r-10</fullName>
    </recommendedName>
    <alternativeName>
        <fullName evidence="17">Odorant response abnormal protein 10</fullName>
    </alternativeName>
    <alternativeName>
        <fullName evidence="18">Olfactory receptor 10</fullName>
    </alternativeName>
</protein>
<evidence type="ECO:0000256" key="4">
    <source>
        <dbReference type="ARBA" id="ARBA00022606"/>
    </source>
</evidence>
<evidence type="ECO:0000256" key="8">
    <source>
        <dbReference type="ARBA" id="ARBA00023069"/>
    </source>
</evidence>
<dbReference type="PANTHER" id="PTHR22943:SF254">
    <property type="entry name" value="SEVEN TM RECEPTOR"/>
    <property type="match status" value="1"/>
</dbReference>
<evidence type="ECO:0000313" key="21">
    <source>
        <dbReference type="Proteomes" id="UP000008281"/>
    </source>
</evidence>
<keyword evidence="10" id="KW-0675">Receptor</keyword>
<dbReference type="FunFam" id="1.20.1070.10:FF:000128">
    <property type="entry name" value="Seven TM Receptor"/>
    <property type="match status" value="1"/>
</dbReference>
<feature type="transmembrane region" description="Helical" evidence="19">
    <location>
        <begin position="249"/>
        <end position="271"/>
    </location>
</feature>
<evidence type="ECO:0000256" key="12">
    <source>
        <dbReference type="ARBA" id="ARBA00023273"/>
    </source>
</evidence>
<keyword evidence="12" id="KW-0966">Cell projection</keyword>
<dbReference type="OMA" id="QSHLFWA"/>
<evidence type="ECO:0000256" key="3">
    <source>
        <dbReference type="ARBA" id="ARBA00022500"/>
    </source>
</evidence>
<keyword evidence="7 19" id="KW-1133">Transmembrane helix</keyword>
<comment type="similarity">
    <text evidence="14">Belongs to the nematode receptor-like protein str family.</text>
</comment>
<gene>
    <name evidence="20" type="ORF">CRE_31107</name>
</gene>
<evidence type="ECO:0000256" key="14">
    <source>
        <dbReference type="ARBA" id="ARBA00061678"/>
    </source>
</evidence>
<keyword evidence="9 19" id="KW-0472">Membrane</keyword>
<sequence>MWYKTKSLYETTHHSNHTVVKMIGKSWTAIQHNIQIGFAIISFTLNSTLILLILRHSPKSLGLYKYLMIYISAFEFLYSLMDIIVKPSSLLNFLVLTPYFCKIFLLTHVPQIFHSYGSTFLVMVNVKESPFSLNVALFLAAVYCGFFGASMAIFGLHFIYRYLVASGSKHLEKFNISKTSFFLLAPVVYGILWGWVAYCPVGQNPATGEHIRSNILETFDLQVEDTVYIGPYFYQKQPNGTYEIDMQSIIGMSVVYLIVSSSFFTIFYFGIKCYRCISKLVPSNDSYRTKQLQSHLFWALVTQTMIPVILMHTPVTLVYAFALLDQDIGMLSGFVSMTIAAYPALDPLPSLFIIPCFRRALKNYLTCCPKPNERAQDSTVTAPRTGSIMSIANA</sequence>
<evidence type="ECO:0000256" key="10">
    <source>
        <dbReference type="ARBA" id="ARBA00023170"/>
    </source>
</evidence>
<comment type="subcellular location">
    <subcellularLocation>
        <location evidence="1">Cell projection</location>
        <location evidence="1">Cilium membrane</location>
        <topology evidence="1">Multi-pass membrane protein</topology>
    </subcellularLocation>
</comment>
<proteinExistence type="inferred from homology"/>
<feature type="transmembrane region" description="Helical" evidence="19">
    <location>
        <begin position="181"/>
        <end position="198"/>
    </location>
</feature>
<evidence type="ECO:0000256" key="18">
    <source>
        <dbReference type="ARBA" id="ARBA00082489"/>
    </source>
</evidence>
<organism evidence="21">
    <name type="scientific">Caenorhabditis remanei</name>
    <name type="common">Caenorhabditis vulgaris</name>
    <dbReference type="NCBI Taxonomy" id="31234"/>
    <lineage>
        <taxon>Eukaryota</taxon>
        <taxon>Metazoa</taxon>
        <taxon>Ecdysozoa</taxon>
        <taxon>Nematoda</taxon>
        <taxon>Chromadorea</taxon>
        <taxon>Rhabditida</taxon>
        <taxon>Rhabditina</taxon>
        <taxon>Rhabditomorpha</taxon>
        <taxon>Rhabditoidea</taxon>
        <taxon>Rhabditidae</taxon>
        <taxon>Peloderinae</taxon>
        <taxon>Caenorhabditis</taxon>
    </lineage>
</organism>
<dbReference type="GO" id="GO:0060170">
    <property type="term" value="C:ciliary membrane"/>
    <property type="evidence" value="ECO:0007669"/>
    <property type="project" value="UniProtKB-SubCell"/>
</dbReference>
<evidence type="ECO:0000256" key="19">
    <source>
        <dbReference type="SAM" id="Phobius"/>
    </source>
</evidence>
<dbReference type="eggNOG" id="ENOG502TB7U">
    <property type="taxonomic scope" value="Eukaryota"/>
</dbReference>
<feature type="transmembrane region" description="Helical" evidence="19">
    <location>
        <begin position="328"/>
        <end position="345"/>
    </location>
</feature>
<dbReference type="PANTHER" id="PTHR22943">
    <property type="entry name" value="7-TRANSMEMBRANE DOMAIN RECEPTOR C.ELEGANS"/>
    <property type="match status" value="1"/>
</dbReference>
<keyword evidence="8" id="KW-0969">Cilium</keyword>
<feature type="transmembrane region" description="Helical" evidence="19">
    <location>
        <begin position="135"/>
        <end position="160"/>
    </location>
</feature>
<dbReference type="InterPro" id="IPR019428">
    <property type="entry name" value="7TM_GPCR_serpentine_rcpt_Str"/>
</dbReference>
<evidence type="ECO:0000256" key="6">
    <source>
        <dbReference type="ARBA" id="ARBA00022725"/>
    </source>
</evidence>
<keyword evidence="21" id="KW-1185">Reference proteome</keyword>
<dbReference type="SUPFAM" id="SSF81321">
    <property type="entry name" value="Family A G protein-coupled receptor-like"/>
    <property type="match status" value="1"/>
</dbReference>
<dbReference type="AlphaFoldDB" id="E3LUN6"/>
<evidence type="ECO:0000256" key="11">
    <source>
        <dbReference type="ARBA" id="ARBA00023180"/>
    </source>
</evidence>
<evidence type="ECO:0000256" key="7">
    <source>
        <dbReference type="ARBA" id="ARBA00022989"/>
    </source>
</evidence>
<evidence type="ECO:0000256" key="5">
    <source>
        <dbReference type="ARBA" id="ARBA00022692"/>
    </source>
</evidence>
<dbReference type="GO" id="GO:0038022">
    <property type="term" value="F:G protein-coupled olfactory receptor activity"/>
    <property type="evidence" value="ECO:0007669"/>
    <property type="project" value="TreeGrafter"/>
</dbReference>
<feature type="transmembrane region" description="Helical" evidence="19">
    <location>
        <begin position="296"/>
        <end position="322"/>
    </location>
</feature>
<evidence type="ECO:0000256" key="16">
    <source>
        <dbReference type="ARBA" id="ARBA00067967"/>
    </source>
</evidence>
<keyword evidence="11" id="KW-0325">Glycoprotein</keyword>
<evidence type="ECO:0000313" key="20">
    <source>
        <dbReference type="EMBL" id="EFP10870.1"/>
    </source>
</evidence>
<keyword evidence="5 19" id="KW-0812">Transmembrane</keyword>
<accession>E3LUN6</accession>
<dbReference type="GO" id="GO:0042048">
    <property type="term" value="P:olfactory behavior"/>
    <property type="evidence" value="ECO:0007669"/>
    <property type="project" value="TreeGrafter"/>
</dbReference>
<keyword evidence="2" id="KW-1003">Cell membrane</keyword>